<dbReference type="InterPro" id="IPR051534">
    <property type="entry name" value="CBASS_pafABC_assoc_protein"/>
</dbReference>
<dbReference type="AlphaFoldDB" id="A0A6I3RYV1"/>
<dbReference type="Proteomes" id="UP000462362">
    <property type="component" value="Unassembled WGS sequence"/>
</dbReference>
<dbReference type="PANTHER" id="PTHR34580:SF1">
    <property type="entry name" value="PROTEIN PAFC"/>
    <property type="match status" value="1"/>
</dbReference>
<dbReference type="GeneID" id="43348208"/>
<dbReference type="Pfam" id="PF13280">
    <property type="entry name" value="WYL"/>
    <property type="match status" value="1"/>
</dbReference>
<evidence type="ECO:0000313" key="2">
    <source>
        <dbReference type="EMBL" id="MTU43115.1"/>
    </source>
</evidence>
<comment type="caution">
    <text evidence="2">The sequence shown here is derived from an EMBL/GenBank/DDBJ whole genome shotgun (WGS) entry which is preliminary data.</text>
</comment>
<protein>
    <submittedName>
        <fullName evidence="2">WYL domain-containing protein</fullName>
    </submittedName>
</protein>
<accession>A0A6I3RYV1</accession>
<evidence type="ECO:0000313" key="3">
    <source>
        <dbReference type="Proteomes" id="UP000462362"/>
    </source>
</evidence>
<feature type="domain" description="WYL" evidence="1">
    <location>
        <begin position="160"/>
        <end position="226"/>
    </location>
</feature>
<name>A0A6I3RYV1_9BURK</name>
<evidence type="ECO:0000259" key="1">
    <source>
        <dbReference type="Pfam" id="PF13280"/>
    </source>
</evidence>
<dbReference type="PROSITE" id="PS52050">
    <property type="entry name" value="WYL"/>
    <property type="match status" value="1"/>
</dbReference>
<sequence>MTRDTSSLQEAKMLLEVLKRIPLNRKISTTDLHQQLTAAGYELSRRTLQRYLKALSESDMGVQCDDKSKPFGYRRLLNSNDLDRVGLGADGALLLLLAREHLRYQMPPDLTNSLSYLFDAAENYMHTASGSSPEKRWLSKVRFVSGSLPLCPPMIRPLIFNKVSEGLFKQVKLDIVYFKSENEEEVQLRVSPLGLVQQDVRLYLVCCYEDTTQIRNLALHRIKKVELTTFIAEEPKGFDLQQYVDRSPFNYGNAQKVLLEMVFKNRQTALILRETPFNRMQKLEERRDGTFKLTVEVADTVLLTGWIEAWREKAGIISVKKTPIQ</sequence>
<dbReference type="EMBL" id="WNCL01000013">
    <property type="protein sequence ID" value="MTU43115.1"/>
    <property type="molecule type" value="Genomic_DNA"/>
</dbReference>
<dbReference type="InterPro" id="IPR026881">
    <property type="entry name" value="WYL_dom"/>
</dbReference>
<dbReference type="RefSeq" id="WP_008810708.1">
    <property type="nucleotide sequence ID" value="NZ_CALFDP010000011.1"/>
</dbReference>
<reference evidence="2 3" key="1">
    <citation type="journal article" date="2019" name="Nat. Med.">
        <title>A library of human gut bacterial isolates paired with longitudinal multiomics data enables mechanistic microbiome research.</title>
        <authorList>
            <person name="Poyet M."/>
            <person name="Groussin M."/>
            <person name="Gibbons S.M."/>
            <person name="Avila-Pacheco J."/>
            <person name="Jiang X."/>
            <person name="Kearney S.M."/>
            <person name="Perrotta A.R."/>
            <person name="Berdy B."/>
            <person name="Zhao S."/>
            <person name="Lieberman T.D."/>
            <person name="Swanson P.K."/>
            <person name="Smith M."/>
            <person name="Roesemann S."/>
            <person name="Alexander J.E."/>
            <person name="Rich S.A."/>
            <person name="Livny J."/>
            <person name="Vlamakis H."/>
            <person name="Clish C."/>
            <person name="Bullock K."/>
            <person name="Deik A."/>
            <person name="Scott J."/>
            <person name="Pierce K.A."/>
            <person name="Xavier R.J."/>
            <person name="Alm E.J."/>
        </authorList>
    </citation>
    <scope>NUCLEOTIDE SEQUENCE [LARGE SCALE GENOMIC DNA]</scope>
    <source>
        <strain evidence="2 3">BIOML-A2</strain>
    </source>
</reference>
<dbReference type="PANTHER" id="PTHR34580">
    <property type="match status" value="1"/>
</dbReference>
<organism evidence="2 3">
    <name type="scientific">Parasutterella excrementihominis</name>
    <dbReference type="NCBI Taxonomy" id="487175"/>
    <lineage>
        <taxon>Bacteria</taxon>
        <taxon>Pseudomonadati</taxon>
        <taxon>Pseudomonadota</taxon>
        <taxon>Betaproteobacteria</taxon>
        <taxon>Burkholderiales</taxon>
        <taxon>Sutterellaceae</taxon>
        <taxon>Parasutterella</taxon>
    </lineage>
</organism>
<proteinExistence type="predicted"/>
<gene>
    <name evidence="2" type="ORF">GMD42_05675</name>
</gene>